<keyword evidence="2" id="KW-1185">Reference proteome</keyword>
<name>A0ABY1KFA7_9BACL</name>
<gene>
    <name evidence="1" type="ORF">SAMN05421578_1702</name>
</gene>
<protein>
    <recommendedName>
        <fullName evidence="3">Aldo/keto reductase family protein</fullName>
    </recommendedName>
</protein>
<dbReference type="Proteomes" id="UP000186666">
    <property type="component" value="Unassembled WGS sequence"/>
</dbReference>
<accession>A0ABY1KFA7</accession>
<sequence length="45" mass="5238">MKIIPLQQRGIAASRVIMGCMPFGGRWNRDPLSRENKVLDCRYFI</sequence>
<organism evidence="1 2">
    <name type="scientific">Paenibacillus macquariensis</name>
    <dbReference type="NCBI Taxonomy" id="948756"/>
    <lineage>
        <taxon>Bacteria</taxon>
        <taxon>Bacillati</taxon>
        <taxon>Bacillota</taxon>
        <taxon>Bacilli</taxon>
        <taxon>Bacillales</taxon>
        <taxon>Paenibacillaceae</taxon>
        <taxon>Paenibacillus</taxon>
    </lineage>
</organism>
<proteinExistence type="predicted"/>
<dbReference type="EMBL" id="FTNK01000070">
    <property type="protein sequence ID" value="SIR75387.1"/>
    <property type="molecule type" value="Genomic_DNA"/>
</dbReference>
<evidence type="ECO:0000313" key="1">
    <source>
        <dbReference type="EMBL" id="SIR75387.1"/>
    </source>
</evidence>
<evidence type="ECO:0008006" key="3">
    <source>
        <dbReference type="Google" id="ProtNLM"/>
    </source>
</evidence>
<reference evidence="1 2" key="1">
    <citation type="submission" date="2017-01" db="EMBL/GenBank/DDBJ databases">
        <authorList>
            <person name="Varghese N."/>
            <person name="Submissions S."/>
        </authorList>
    </citation>
    <scope>NUCLEOTIDE SEQUENCE [LARGE SCALE GENOMIC DNA]</scope>
    <source>
        <strain evidence="1 2">ATCC 23464</strain>
    </source>
</reference>
<evidence type="ECO:0000313" key="2">
    <source>
        <dbReference type="Proteomes" id="UP000186666"/>
    </source>
</evidence>
<comment type="caution">
    <text evidence="1">The sequence shown here is derived from an EMBL/GenBank/DDBJ whole genome shotgun (WGS) entry which is preliminary data.</text>
</comment>